<comment type="caution">
    <text evidence="1">The sequence shown here is derived from an EMBL/GenBank/DDBJ whole genome shotgun (WGS) entry which is preliminary data.</text>
</comment>
<protein>
    <submittedName>
        <fullName evidence="1">N-formylglutamate amidohydrolase</fullName>
    </submittedName>
</protein>
<keyword evidence="1" id="KW-0378">Hydrolase</keyword>
<dbReference type="Pfam" id="PF05013">
    <property type="entry name" value="FGase"/>
    <property type="match status" value="1"/>
</dbReference>
<dbReference type="AlphaFoldDB" id="U4V689"/>
<dbReference type="SUPFAM" id="SSF53187">
    <property type="entry name" value="Zn-dependent exopeptidases"/>
    <property type="match status" value="1"/>
</dbReference>
<dbReference type="EMBL" id="ASXJ01000160">
    <property type="protein sequence ID" value="ERM01495.1"/>
    <property type="molecule type" value="Genomic_DNA"/>
</dbReference>
<evidence type="ECO:0000313" key="1">
    <source>
        <dbReference type="EMBL" id="ERM01495.1"/>
    </source>
</evidence>
<dbReference type="Gene3D" id="3.40.630.40">
    <property type="entry name" value="Zn-dependent exopeptidases"/>
    <property type="match status" value="1"/>
</dbReference>
<gene>
    <name evidence="1" type="ORF">Q644_21295</name>
</gene>
<dbReference type="Proteomes" id="UP000016842">
    <property type="component" value="Unassembled WGS sequence"/>
</dbReference>
<dbReference type="PATRIC" id="fig|1337887.3.peg.2974"/>
<dbReference type="InterPro" id="IPR007709">
    <property type="entry name" value="N-FG_amidohydro"/>
</dbReference>
<dbReference type="PIRSF" id="PIRSF029730">
    <property type="entry name" value="UCP029730"/>
    <property type="match status" value="1"/>
</dbReference>
<organism evidence="1 2">
    <name type="scientific">Brucella intermedia 229E</name>
    <dbReference type="NCBI Taxonomy" id="1337887"/>
    <lineage>
        <taxon>Bacteria</taxon>
        <taxon>Pseudomonadati</taxon>
        <taxon>Pseudomonadota</taxon>
        <taxon>Alphaproteobacteria</taxon>
        <taxon>Hyphomicrobiales</taxon>
        <taxon>Brucellaceae</taxon>
        <taxon>Brucella/Ochrobactrum group</taxon>
        <taxon>Brucella</taxon>
    </lineage>
</organism>
<proteinExistence type="predicted"/>
<name>U4V689_9HYPH</name>
<dbReference type="InterPro" id="IPR011227">
    <property type="entry name" value="UCP029730"/>
</dbReference>
<dbReference type="GO" id="GO:0016787">
    <property type="term" value="F:hydrolase activity"/>
    <property type="evidence" value="ECO:0007669"/>
    <property type="project" value="UniProtKB-KW"/>
</dbReference>
<evidence type="ECO:0000313" key="2">
    <source>
        <dbReference type="Proteomes" id="UP000016842"/>
    </source>
</evidence>
<reference evidence="1 2" key="1">
    <citation type="journal article" date="2014" name="FEMS Microbiol. Lett.">
        <title>Genome sequencing analysis reveals virulence-related gene content of Ochrobactrum intermedium strain 229E, a urease-positive strain isolated from the human gastric niche.</title>
        <authorList>
            <person name="Kulkarni G.J."/>
            <person name="Shetty S."/>
            <person name="Dharne M.S."/>
            <person name="Shouche Y.S."/>
        </authorList>
    </citation>
    <scope>NUCLEOTIDE SEQUENCE [LARGE SCALE GENOMIC DNA]</scope>
    <source>
        <strain evidence="1 2">229E</strain>
    </source>
</reference>
<accession>U4V689</accession>
<sequence length="274" mass="30449">MPLQSGSIASTQFSPVYSVDGDFSLGLLLTADHARRDVPAEYGTLGLQKSEFDRHIAYDIGVENLTRRLASRLNAPAVLGGFSRLLIDPNRGEDDPTLIMQLSDGAVISGNYPMSAGEREERLQRFYRPPYHDAVARASEHVAAESRAAPFIVSIHSFTPRWKHKARPWQIGLLWDKDDRAVKPLLSLLRENPDLTVGDNEPYDGALKNDAMYRHATAKGFAHVLIEVRQDLIADDKGAAEWADRLAPPMIAHINTLPDIHTVRHFGSRADRIG</sequence>